<dbReference type="AlphaFoldDB" id="A0A1I0C9G9"/>
<dbReference type="Proteomes" id="UP000242642">
    <property type="component" value="Unassembled WGS sequence"/>
</dbReference>
<dbReference type="EMBL" id="FOHV01000010">
    <property type="protein sequence ID" value="SET15896.1"/>
    <property type="molecule type" value="Genomic_DNA"/>
</dbReference>
<sequence length="150" mass="16651">PQVPPVDEVNPEVPDNCKPIELNYSNPQSSARSYTYPTITDFYVTGKVAEREILTVHYTFIPADTNDPYGLANGTLYEFGPAGTTRQTINFSSPRAGYPLVAGKNSFNLAPLTKELLKTDLEVSLWALNEYYEGTQILTYSFSTLQAPCK</sequence>
<proteinExistence type="predicted"/>
<organism evidence="1 2">
    <name type="scientific">Thorsellia anophelis DSM 18579</name>
    <dbReference type="NCBI Taxonomy" id="1123402"/>
    <lineage>
        <taxon>Bacteria</taxon>
        <taxon>Pseudomonadati</taxon>
        <taxon>Pseudomonadota</taxon>
        <taxon>Gammaproteobacteria</taxon>
        <taxon>Enterobacterales</taxon>
        <taxon>Thorselliaceae</taxon>
        <taxon>Thorsellia</taxon>
    </lineage>
</organism>
<protein>
    <submittedName>
        <fullName evidence="1">Uncharacterized protein</fullName>
    </submittedName>
</protein>
<accession>A0A1I0C9G9</accession>
<reference evidence="2" key="1">
    <citation type="submission" date="2016-10" db="EMBL/GenBank/DDBJ databases">
        <authorList>
            <person name="Varghese N."/>
            <person name="Submissions S."/>
        </authorList>
    </citation>
    <scope>NUCLEOTIDE SEQUENCE [LARGE SCALE GENOMIC DNA]</scope>
    <source>
        <strain evidence="2">DSM 18579</strain>
    </source>
</reference>
<evidence type="ECO:0000313" key="2">
    <source>
        <dbReference type="Proteomes" id="UP000242642"/>
    </source>
</evidence>
<keyword evidence="2" id="KW-1185">Reference proteome</keyword>
<gene>
    <name evidence="1" type="ORF">SAMN02583745_01523</name>
</gene>
<evidence type="ECO:0000313" key="1">
    <source>
        <dbReference type="EMBL" id="SET15896.1"/>
    </source>
</evidence>
<dbReference type="RefSeq" id="WP_177168617.1">
    <property type="nucleotide sequence ID" value="NZ_FOHV01000010.1"/>
</dbReference>
<feature type="non-terminal residue" evidence="1">
    <location>
        <position position="1"/>
    </location>
</feature>
<name>A0A1I0C9G9_9GAMM</name>